<organism evidence="12 13">
    <name type="scientific">Krasilnikovia cinnamomea</name>
    <dbReference type="NCBI Taxonomy" id="349313"/>
    <lineage>
        <taxon>Bacteria</taxon>
        <taxon>Bacillati</taxon>
        <taxon>Actinomycetota</taxon>
        <taxon>Actinomycetes</taxon>
        <taxon>Micromonosporales</taxon>
        <taxon>Micromonosporaceae</taxon>
        <taxon>Krasilnikovia</taxon>
    </lineage>
</organism>
<evidence type="ECO:0000256" key="4">
    <source>
        <dbReference type="ARBA" id="ARBA00022741"/>
    </source>
</evidence>
<keyword evidence="5 12" id="KW-0418">Kinase</keyword>
<dbReference type="RefSeq" id="WP_242624777.1">
    <property type="nucleotide sequence ID" value="NZ_SHKY01000001.1"/>
</dbReference>
<dbReference type="SUPFAM" id="SSF56112">
    <property type="entry name" value="Protein kinase-like (PK-like)"/>
    <property type="match status" value="1"/>
</dbReference>
<dbReference type="Gene3D" id="1.10.510.10">
    <property type="entry name" value="Transferase(Phosphotransferase) domain 1"/>
    <property type="match status" value="1"/>
</dbReference>
<sequence>MEAEQTLGGRYTLIDELGRGGMAVVWRARDEVLGRDVAVKVLAGRHTADPQSRARIRTEARAAATLSHPNIAQVHDYGESTSDGQCVPYVVMELISGVTLQERIGMGPLTPAQTFRICAQVAMALAAAHADGLVHRDIKPGNVMVTRAGAKVVDFGIAATAGPGEPEAELLGTPAYLAPERLTGDTVEPASDVYALGVLLYRLLAGDSPWRVESTTQLLSAHIYVEPSPLPELPRVPEFVVDLVNRCLRKDPTERPTAADAAAILARAEYLAERADAVPISRPARAEPSAAGLSAAALFGAGLPGGGPSDADQSGRAPSGADRSGIGGSGAGPLGTEGSGAGPSISGPAPAGPVEAAPAAEVPLRPAAAPGPPPRAASASTRPGSKSGQRAGSGQGAGSGRDSETGRRRRLRRMLVGGGVCAAAVAALSVWQFGPVGRAATDAAAPPSSAPGGAPPPGPGSSAAASAGGPPAPGRHAARPADAMGALPVDGLGRVTVAPTGKPTRRGTGPEAPRTTPPDEPATTTPAAEPSTDPPVTVRTLSSDGGSVEAQCSQGQAQLLSWNPVKPYKVDGVDAGPAQAASIVFRHGNRRIHMTVTCGSGGPSAEVS</sequence>
<feature type="compositionally biased region" description="Low complexity" evidence="10">
    <location>
        <begin position="521"/>
        <end position="535"/>
    </location>
</feature>
<dbReference type="InterPro" id="IPR011009">
    <property type="entry name" value="Kinase-like_dom_sf"/>
</dbReference>
<dbReference type="EMBL" id="SHKY01000001">
    <property type="protein sequence ID" value="RZU49982.1"/>
    <property type="molecule type" value="Genomic_DNA"/>
</dbReference>
<evidence type="ECO:0000313" key="13">
    <source>
        <dbReference type="Proteomes" id="UP000292564"/>
    </source>
</evidence>
<dbReference type="PANTHER" id="PTHR43289">
    <property type="entry name" value="MITOGEN-ACTIVATED PROTEIN KINASE KINASE KINASE 20-RELATED"/>
    <property type="match status" value="1"/>
</dbReference>
<dbReference type="GO" id="GO:0004674">
    <property type="term" value="F:protein serine/threonine kinase activity"/>
    <property type="evidence" value="ECO:0007669"/>
    <property type="project" value="UniProtKB-KW"/>
</dbReference>
<evidence type="ECO:0000256" key="5">
    <source>
        <dbReference type="ARBA" id="ARBA00022777"/>
    </source>
</evidence>
<feature type="region of interest" description="Disordered" evidence="10">
    <location>
        <begin position="304"/>
        <end position="408"/>
    </location>
</feature>
<comment type="caution">
    <text evidence="12">The sequence shown here is derived from an EMBL/GenBank/DDBJ whole genome shotgun (WGS) entry which is preliminary data.</text>
</comment>
<evidence type="ECO:0000256" key="1">
    <source>
        <dbReference type="ARBA" id="ARBA00012513"/>
    </source>
</evidence>
<dbReference type="AlphaFoldDB" id="A0A4Q7ZGR2"/>
<accession>A0A4Q7ZGR2</accession>
<dbReference type="InterPro" id="IPR017441">
    <property type="entry name" value="Protein_kinase_ATP_BS"/>
</dbReference>
<dbReference type="Proteomes" id="UP000292564">
    <property type="component" value="Unassembled WGS sequence"/>
</dbReference>
<feature type="compositionally biased region" description="Low complexity" evidence="10">
    <location>
        <begin position="460"/>
        <end position="469"/>
    </location>
</feature>
<proteinExistence type="predicted"/>
<evidence type="ECO:0000256" key="7">
    <source>
        <dbReference type="ARBA" id="ARBA00047899"/>
    </source>
</evidence>
<dbReference type="PROSITE" id="PS00108">
    <property type="entry name" value="PROTEIN_KINASE_ST"/>
    <property type="match status" value="1"/>
</dbReference>
<feature type="region of interest" description="Disordered" evidence="10">
    <location>
        <begin position="439"/>
        <end position="548"/>
    </location>
</feature>
<feature type="compositionally biased region" description="Low complexity" evidence="10">
    <location>
        <begin position="342"/>
        <end position="368"/>
    </location>
</feature>
<keyword evidence="6 9" id="KW-0067">ATP-binding</keyword>
<evidence type="ECO:0000259" key="11">
    <source>
        <dbReference type="PROSITE" id="PS50011"/>
    </source>
</evidence>
<evidence type="ECO:0000256" key="3">
    <source>
        <dbReference type="ARBA" id="ARBA00022679"/>
    </source>
</evidence>
<feature type="compositionally biased region" description="Low complexity" evidence="10">
    <location>
        <begin position="376"/>
        <end position="390"/>
    </location>
</feature>
<dbReference type="InterPro" id="IPR000719">
    <property type="entry name" value="Prot_kinase_dom"/>
</dbReference>
<dbReference type="GO" id="GO:0005524">
    <property type="term" value="F:ATP binding"/>
    <property type="evidence" value="ECO:0007669"/>
    <property type="project" value="UniProtKB-UniRule"/>
</dbReference>
<name>A0A4Q7ZGR2_9ACTN</name>
<dbReference type="FunFam" id="3.30.200.20:FF:000035">
    <property type="entry name" value="Serine/threonine protein kinase Stk1"/>
    <property type="match status" value="1"/>
</dbReference>
<evidence type="ECO:0000256" key="8">
    <source>
        <dbReference type="ARBA" id="ARBA00048679"/>
    </source>
</evidence>
<dbReference type="CDD" id="cd14014">
    <property type="entry name" value="STKc_PknB_like"/>
    <property type="match status" value="1"/>
</dbReference>
<protein>
    <recommendedName>
        <fullName evidence="1">non-specific serine/threonine protein kinase</fullName>
        <ecNumber evidence="1">2.7.11.1</ecNumber>
    </recommendedName>
</protein>
<dbReference type="EC" id="2.7.11.1" evidence="1"/>
<evidence type="ECO:0000256" key="2">
    <source>
        <dbReference type="ARBA" id="ARBA00022527"/>
    </source>
</evidence>
<dbReference type="SMART" id="SM00220">
    <property type="entry name" value="S_TKc"/>
    <property type="match status" value="1"/>
</dbReference>
<feature type="binding site" evidence="9">
    <location>
        <position position="40"/>
    </location>
    <ligand>
        <name>ATP</name>
        <dbReference type="ChEBI" id="CHEBI:30616"/>
    </ligand>
</feature>
<evidence type="ECO:0000256" key="10">
    <source>
        <dbReference type="SAM" id="MobiDB-lite"/>
    </source>
</evidence>
<keyword evidence="13" id="KW-1185">Reference proteome</keyword>
<gene>
    <name evidence="12" type="ORF">EV385_1741</name>
</gene>
<feature type="domain" description="Protein kinase" evidence="11">
    <location>
        <begin position="11"/>
        <end position="271"/>
    </location>
</feature>
<dbReference type="Gene3D" id="3.30.200.20">
    <property type="entry name" value="Phosphorylase Kinase, domain 1"/>
    <property type="match status" value="1"/>
</dbReference>
<dbReference type="PROSITE" id="PS50011">
    <property type="entry name" value="PROTEIN_KINASE_DOM"/>
    <property type="match status" value="1"/>
</dbReference>
<dbReference type="Pfam" id="PF00069">
    <property type="entry name" value="Pkinase"/>
    <property type="match status" value="1"/>
</dbReference>
<dbReference type="InterPro" id="IPR008271">
    <property type="entry name" value="Ser/Thr_kinase_AS"/>
</dbReference>
<evidence type="ECO:0000313" key="12">
    <source>
        <dbReference type="EMBL" id="RZU49982.1"/>
    </source>
</evidence>
<keyword evidence="2" id="KW-0723">Serine/threonine-protein kinase</keyword>
<evidence type="ECO:0000256" key="9">
    <source>
        <dbReference type="PROSITE-ProRule" id="PRU10141"/>
    </source>
</evidence>
<comment type="catalytic activity">
    <reaction evidence="7">
        <text>L-threonyl-[protein] + ATP = O-phospho-L-threonyl-[protein] + ADP + H(+)</text>
        <dbReference type="Rhea" id="RHEA:46608"/>
        <dbReference type="Rhea" id="RHEA-COMP:11060"/>
        <dbReference type="Rhea" id="RHEA-COMP:11605"/>
        <dbReference type="ChEBI" id="CHEBI:15378"/>
        <dbReference type="ChEBI" id="CHEBI:30013"/>
        <dbReference type="ChEBI" id="CHEBI:30616"/>
        <dbReference type="ChEBI" id="CHEBI:61977"/>
        <dbReference type="ChEBI" id="CHEBI:456216"/>
        <dbReference type="EC" id="2.7.11.1"/>
    </reaction>
</comment>
<keyword evidence="3" id="KW-0808">Transferase</keyword>
<dbReference type="PANTHER" id="PTHR43289:SF6">
    <property type="entry name" value="SERINE_THREONINE-PROTEIN KINASE NEKL-3"/>
    <property type="match status" value="1"/>
</dbReference>
<feature type="compositionally biased region" description="Polar residues" evidence="10">
    <location>
        <begin position="539"/>
        <end position="548"/>
    </location>
</feature>
<comment type="catalytic activity">
    <reaction evidence="8">
        <text>L-seryl-[protein] + ATP = O-phospho-L-seryl-[protein] + ADP + H(+)</text>
        <dbReference type="Rhea" id="RHEA:17989"/>
        <dbReference type="Rhea" id="RHEA-COMP:9863"/>
        <dbReference type="Rhea" id="RHEA-COMP:11604"/>
        <dbReference type="ChEBI" id="CHEBI:15378"/>
        <dbReference type="ChEBI" id="CHEBI:29999"/>
        <dbReference type="ChEBI" id="CHEBI:30616"/>
        <dbReference type="ChEBI" id="CHEBI:83421"/>
        <dbReference type="ChEBI" id="CHEBI:456216"/>
        <dbReference type="EC" id="2.7.11.1"/>
    </reaction>
</comment>
<dbReference type="PROSITE" id="PS00107">
    <property type="entry name" value="PROTEIN_KINASE_ATP"/>
    <property type="match status" value="1"/>
</dbReference>
<feature type="compositionally biased region" description="Gly residues" evidence="10">
    <location>
        <begin position="325"/>
        <end position="341"/>
    </location>
</feature>
<evidence type="ECO:0000256" key="6">
    <source>
        <dbReference type="ARBA" id="ARBA00022840"/>
    </source>
</evidence>
<keyword evidence="4 9" id="KW-0547">Nucleotide-binding</keyword>
<feature type="compositionally biased region" description="Low complexity" evidence="10">
    <location>
        <begin position="439"/>
        <end position="452"/>
    </location>
</feature>
<reference evidence="12 13" key="1">
    <citation type="submission" date="2019-02" db="EMBL/GenBank/DDBJ databases">
        <title>Sequencing the genomes of 1000 actinobacteria strains.</title>
        <authorList>
            <person name="Klenk H.-P."/>
        </authorList>
    </citation>
    <scope>NUCLEOTIDE SEQUENCE [LARGE SCALE GENOMIC DNA]</scope>
    <source>
        <strain evidence="12 13">DSM 45162</strain>
    </source>
</reference>